<name>A0A8S1T2A7_9CILI</name>
<dbReference type="EMBL" id="CAJJDO010000013">
    <property type="protein sequence ID" value="CAD8144912.1"/>
    <property type="molecule type" value="Genomic_DNA"/>
</dbReference>
<keyword evidence="1" id="KW-0472">Membrane</keyword>
<gene>
    <name evidence="2" type="ORF">PPENT_87.1.T0130463</name>
</gene>
<comment type="caution">
    <text evidence="2">The sequence shown here is derived from an EMBL/GenBank/DDBJ whole genome shotgun (WGS) entry which is preliminary data.</text>
</comment>
<dbReference type="Proteomes" id="UP000689195">
    <property type="component" value="Unassembled WGS sequence"/>
</dbReference>
<dbReference type="AlphaFoldDB" id="A0A8S1T2A7"/>
<keyword evidence="1" id="KW-1133">Transmembrane helix</keyword>
<sequence length="249" mass="28766">MVLQIILKKIIRGLISSSKANIFYIDYNFQNINLAFNYDKIHNNGLKCINYGMKCSEFKGNYITCSKFIAIDGPCKATLMNEFIISNCTTRVCNEAPNTIKTDQECQIYHHHVILLVMDLVKKNKNVHGLIFVINNITAVIQLKMLAILLVLTQRYKIKHVYKLKILAQCRSQTCDDLLNYITSHSLCNQLNLKCKKMELVDVLLIELLLFFFMLKEYKNVFGMKEKKDVEIIDILILTAELMLSANNK</sequence>
<accession>A0A8S1T2A7</accession>
<evidence type="ECO:0000313" key="3">
    <source>
        <dbReference type="Proteomes" id="UP000689195"/>
    </source>
</evidence>
<dbReference type="OrthoDB" id="4405280at2759"/>
<evidence type="ECO:0000256" key="1">
    <source>
        <dbReference type="SAM" id="Phobius"/>
    </source>
</evidence>
<feature type="transmembrane region" description="Helical" evidence="1">
    <location>
        <begin position="130"/>
        <end position="152"/>
    </location>
</feature>
<reference evidence="2" key="1">
    <citation type="submission" date="2021-01" db="EMBL/GenBank/DDBJ databases">
        <authorList>
            <consortium name="Genoscope - CEA"/>
            <person name="William W."/>
        </authorList>
    </citation>
    <scope>NUCLEOTIDE SEQUENCE</scope>
</reference>
<protein>
    <submittedName>
        <fullName evidence="2">Uncharacterized protein</fullName>
    </submittedName>
</protein>
<proteinExistence type="predicted"/>
<keyword evidence="1" id="KW-0812">Transmembrane</keyword>
<evidence type="ECO:0000313" key="2">
    <source>
        <dbReference type="EMBL" id="CAD8144912.1"/>
    </source>
</evidence>
<organism evidence="2 3">
    <name type="scientific">Paramecium pentaurelia</name>
    <dbReference type="NCBI Taxonomy" id="43138"/>
    <lineage>
        <taxon>Eukaryota</taxon>
        <taxon>Sar</taxon>
        <taxon>Alveolata</taxon>
        <taxon>Ciliophora</taxon>
        <taxon>Intramacronucleata</taxon>
        <taxon>Oligohymenophorea</taxon>
        <taxon>Peniculida</taxon>
        <taxon>Parameciidae</taxon>
        <taxon>Paramecium</taxon>
    </lineage>
</organism>
<keyword evidence="3" id="KW-1185">Reference proteome</keyword>